<dbReference type="GO" id="GO:0016811">
    <property type="term" value="F:hydrolase activity, acting on carbon-nitrogen (but not peptide) bonds, in linear amides"/>
    <property type="evidence" value="ECO:0007669"/>
    <property type="project" value="InterPro"/>
</dbReference>
<accession>A0A0V0QH54</accession>
<dbReference type="PANTHER" id="PTHR34218:SF4">
    <property type="entry name" value="ACYL-HOMOSERINE LACTONE ACYLASE QUIP"/>
    <property type="match status" value="1"/>
</dbReference>
<dbReference type="InterPro" id="IPR029055">
    <property type="entry name" value="Ntn_hydrolases_N"/>
</dbReference>
<reference evidence="4 5" key="1">
    <citation type="journal article" date="2015" name="Sci. Rep.">
        <title>Genome of the facultative scuticociliatosis pathogen Pseudocohnilembus persalinus provides insight into its virulence through horizontal gene transfer.</title>
        <authorList>
            <person name="Xiong J."/>
            <person name="Wang G."/>
            <person name="Cheng J."/>
            <person name="Tian M."/>
            <person name="Pan X."/>
            <person name="Warren A."/>
            <person name="Jiang C."/>
            <person name="Yuan D."/>
            <person name="Miao W."/>
        </authorList>
    </citation>
    <scope>NUCLEOTIDE SEQUENCE [LARGE SCALE GENOMIC DNA]</scope>
    <source>
        <strain evidence="4">36N120E</strain>
    </source>
</reference>
<evidence type="ECO:0008006" key="6">
    <source>
        <dbReference type="Google" id="ProtNLM"/>
    </source>
</evidence>
<dbReference type="InterPro" id="IPR023343">
    <property type="entry name" value="Penicillin_amidase_dom1"/>
</dbReference>
<dbReference type="InParanoid" id="A0A0V0QH54"/>
<keyword evidence="5" id="KW-1185">Reference proteome</keyword>
<comment type="caution">
    <text evidence="4">The sequence shown here is derived from an EMBL/GenBank/DDBJ whole genome shotgun (WGS) entry which is preliminary data.</text>
</comment>
<name>A0A0V0QH54_PSEPJ</name>
<evidence type="ECO:0000256" key="2">
    <source>
        <dbReference type="ARBA" id="ARBA00022801"/>
    </source>
</evidence>
<evidence type="ECO:0000313" key="5">
    <source>
        <dbReference type="Proteomes" id="UP000054937"/>
    </source>
</evidence>
<dbReference type="InterPro" id="IPR014395">
    <property type="entry name" value="Pen/GL7ACA/AHL_acylase"/>
</dbReference>
<proteinExistence type="inferred from homology"/>
<gene>
    <name evidence="4" type="ORF">PPERSA_01397</name>
</gene>
<evidence type="ECO:0000313" key="4">
    <source>
        <dbReference type="EMBL" id="KRX01494.1"/>
    </source>
</evidence>
<dbReference type="InterPro" id="IPR043147">
    <property type="entry name" value="Penicillin_amidase_A-knob"/>
</dbReference>
<dbReference type="Proteomes" id="UP000054937">
    <property type="component" value="Unassembled WGS sequence"/>
</dbReference>
<dbReference type="InterPro" id="IPR043146">
    <property type="entry name" value="Penicillin_amidase_N_B-knob"/>
</dbReference>
<dbReference type="InterPro" id="IPR002692">
    <property type="entry name" value="S45"/>
</dbReference>
<dbReference type="OrthoDB" id="330152at2759"/>
<dbReference type="OMA" id="GNIAWWA"/>
<dbReference type="Gene3D" id="1.10.1400.10">
    <property type="match status" value="1"/>
</dbReference>
<dbReference type="AlphaFoldDB" id="A0A0V0QH54"/>
<dbReference type="GO" id="GO:0017000">
    <property type="term" value="P:antibiotic biosynthetic process"/>
    <property type="evidence" value="ECO:0007669"/>
    <property type="project" value="InterPro"/>
</dbReference>
<keyword evidence="2" id="KW-0378">Hydrolase</keyword>
<organism evidence="4 5">
    <name type="scientific">Pseudocohnilembus persalinus</name>
    <name type="common">Ciliate</name>
    <dbReference type="NCBI Taxonomy" id="266149"/>
    <lineage>
        <taxon>Eukaryota</taxon>
        <taxon>Sar</taxon>
        <taxon>Alveolata</taxon>
        <taxon>Ciliophora</taxon>
        <taxon>Intramacronucleata</taxon>
        <taxon>Oligohymenophorea</taxon>
        <taxon>Scuticociliatia</taxon>
        <taxon>Philasterida</taxon>
        <taxon>Pseudocohnilembidae</taxon>
        <taxon>Pseudocohnilembus</taxon>
    </lineage>
</organism>
<protein>
    <recommendedName>
        <fullName evidence="6">Penicillin acylase family protein</fullName>
    </recommendedName>
</protein>
<dbReference type="PIRSF" id="PIRSF001227">
    <property type="entry name" value="Pen_acylase"/>
    <property type="match status" value="1"/>
</dbReference>
<evidence type="ECO:0000256" key="3">
    <source>
        <dbReference type="ARBA" id="ARBA00023145"/>
    </source>
</evidence>
<dbReference type="EMBL" id="LDAU01000170">
    <property type="protein sequence ID" value="KRX01494.1"/>
    <property type="molecule type" value="Genomic_DNA"/>
</dbReference>
<comment type="similarity">
    <text evidence="1">Belongs to the peptidase S45 family.</text>
</comment>
<evidence type="ECO:0000256" key="1">
    <source>
        <dbReference type="ARBA" id="ARBA00006586"/>
    </source>
</evidence>
<dbReference type="Gene3D" id="3.60.20.10">
    <property type="entry name" value="Glutamine Phosphoribosylpyrophosphate, subunit 1, domain 1"/>
    <property type="match status" value="1"/>
</dbReference>
<sequence length="838" mass="97763">MGLLNYEGIVEHNRNDIGEVTIRREQPFGIPHIKGETLRDTLYGLGYVHGQDRLFAMHIKRRAAQGRLSEFGGESTLETDLFFRGVGINRTIKKVINNMDDETKDIIQTYVNGINDYVHSLPMLPIEFQILGESFEDWTLEDCISIELLLNLFLSLDFYYEPVKDVVREKYGNDLAEKIFASREQHLFEKTYTLDDEDLKQENIYKEFQQEELDLHAENLRNIHKIDKTELLENFIKMTQIELLEKNYSQMKGSNIWVVDGNLTETGKPILANDPHLDTSIPSFWYQAELLYTHNGQKKYTIGTTVAGMPVVCLGRTQYFAWGITNNMADATDLYIEQVDGDKYFHDGKWIEMKQREEVIKIGRSGQNKTVTIYETHHGPILPSLLDLQDMENPFKYKQQYSFCWGGHQVNNNFIQINYKVLLSDDLDTIIGNFRQMTDPLINIQYATVDGNIGHISTGRMPVRTDPLNIYPWDGTQHKNDWVSFYHGTQQPQVRNPKKHYLVNCNNKVASDNIINHITATTMTHARSYRVSNLLKEQIQKGKKFTVEDFKLMQQDRVDSYCLETKQYLDKLLENYPKYFSNDQKTQKLFKQMVEQIKNWNCDMQKTGEAAVGAAIFGIWEQRVLVKYFSKITDNEYFNHRVSMNLMFDSFFFSHIKDLSSGLRTNEFYCESKTNENRQDKCLYNVFEALKETIDIMDYFFPNKPINQWQWGNIVSHEFVQAPFSKTPLQPIFGVKRQGAGNRRTINVGGINLALNDYQSLYSANFRMVLDLSENGKSYYVQETGQSESIFSPHYTDQLDIMLKGEYIEMKFGHEQFEQGYQQELILRVKKPKNNQDL</sequence>
<dbReference type="PANTHER" id="PTHR34218">
    <property type="entry name" value="PEPTIDASE S45 PENICILLIN AMIDASE"/>
    <property type="match status" value="1"/>
</dbReference>
<dbReference type="Pfam" id="PF01804">
    <property type="entry name" value="Penicil_amidase"/>
    <property type="match status" value="1"/>
</dbReference>
<dbReference type="Gene3D" id="2.30.120.10">
    <property type="match status" value="1"/>
</dbReference>
<dbReference type="CDD" id="cd03747">
    <property type="entry name" value="Ntn_PGA_like"/>
    <property type="match status" value="1"/>
</dbReference>
<dbReference type="SUPFAM" id="SSF56235">
    <property type="entry name" value="N-terminal nucleophile aminohydrolases (Ntn hydrolases)"/>
    <property type="match status" value="1"/>
</dbReference>
<dbReference type="Gene3D" id="1.10.439.10">
    <property type="entry name" value="Penicillin Amidohydrolase, domain 1"/>
    <property type="match status" value="1"/>
</dbReference>
<keyword evidence="3" id="KW-0865">Zymogen</keyword>